<reference key="1">
    <citation type="submission" date="2010-11" db="EMBL/GenBank/DDBJ databases">
        <title>The complete genome of Leadbetterella byssophila DSM 17132.</title>
        <authorList>
            <consortium name="US DOE Joint Genome Institute (JGI-PGF)"/>
            <person name="Lucas S."/>
            <person name="Copeland A."/>
            <person name="Lapidus A."/>
            <person name="Glavina del Rio T."/>
            <person name="Dalin E."/>
            <person name="Tice H."/>
            <person name="Bruce D."/>
            <person name="Goodwin L."/>
            <person name="Pitluck S."/>
            <person name="Kyrpides N."/>
            <person name="Mavromatis K."/>
            <person name="Ivanova N."/>
            <person name="Teshima H."/>
            <person name="Brettin T."/>
            <person name="Detter J.C."/>
            <person name="Han C."/>
            <person name="Tapia R."/>
            <person name="Land M."/>
            <person name="Hauser L."/>
            <person name="Markowitz V."/>
            <person name="Cheng J.-F."/>
            <person name="Hugenholtz P."/>
            <person name="Woyke T."/>
            <person name="Wu D."/>
            <person name="Tindall B."/>
            <person name="Pomrenke H.G."/>
            <person name="Brambilla E."/>
            <person name="Klenk H.-P."/>
            <person name="Eisen J.A."/>
        </authorList>
    </citation>
    <scope>NUCLEOTIDE SEQUENCE [LARGE SCALE GENOMIC DNA]</scope>
    <source>
        <strain>DSM 17132</strain>
    </source>
</reference>
<proteinExistence type="predicted"/>
<reference evidence="1 2" key="2">
    <citation type="journal article" date="2011" name="Stand. Genomic Sci.">
        <title>Complete genome sequence of Leadbetterella byssophila type strain (4M15).</title>
        <authorList>
            <person name="Abt B."/>
            <person name="Teshima H."/>
            <person name="Lucas S."/>
            <person name="Lapidus A."/>
            <person name="Del Rio T.G."/>
            <person name="Nolan M."/>
            <person name="Tice H."/>
            <person name="Cheng J.F."/>
            <person name="Pitluck S."/>
            <person name="Liolios K."/>
            <person name="Pagani I."/>
            <person name="Ivanova N."/>
            <person name="Mavromatis K."/>
            <person name="Pati A."/>
            <person name="Tapia R."/>
            <person name="Han C."/>
            <person name="Goodwin L."/>
            <person name="Chen A."/>
            <person name="Palaniappan K."/>
            <person name="Land M."/>
            <person name="Hauser L."/>
            <person name="Chang Y.J."/>
            <person name="Jeffries C.D."/>
            <person name="Rohde M."/>
            <person name="Goker M."/>
            <person name="Tindall B.J."/>
            <person name="Detter J.C."/>
            <person name="Woyke T."/>
            <person name="Bristow J."/>
            <person name="Eisen J.A."/>
            <person name="Markowitz V."/>
            <person name="Hugenholtz P."/>
            <person name="Klenk H.P."/>
            <person name="Kyrpides N.C."/>
        </authorList>
    </citation>
    <scope>NUCLEOTIDE SEQUENCE [LARGE SCALE GENOMIC DNA]</scope>
    <source>
        <strain evidence="2">DSM 17132 / JCM 16389 / KACC 11308 / NBRC 106382 / 4M15</strain>
    </source>
</reference>
<sequence length="296" mass="33559">MKKLVGILSLSLFLWSCEDVIDLKVKDGKEQLVVDAWLTDEAEEQSVTLTLSQPYFDNGKPKAALDAEVLLIREDSTIYRFTDENQDGVYTFRPRNRNYLRLNERVALYVKYKEEEYYAVSMLRRVPPIDSLKYQSFTLPVKPSDGPKSGFLAQFFATDFPGEGDTYLVRSLKNDTLRTKSNEYTLSYDGGLSPGNKTDGMVFLQPVRMGINSGLFVHNDKITVELFSIPLDAYFFLSQLQTETNNGGVFATPLSNVPGNIYNLNPDSKEKALGCFFVSRVSRYTAYIDQNQVKSD</sequence>
<dbReference type="RefSeq" id="WP_013409429.1">
    <property type="nucleotide sequence ID" value="NC_014655.1"/>
</dbReference>
<dbReference type="eggNOG" id="ENOG5032VGS">
    <property type="taxonomic scope" value="Bacteria"/>
</dbReference>
<dbReference type="STRING" id="649349.Lbys_2735"/>
<gene>
    <name evidence="1" type="ordered locus">Lbys_2735</name>
</gene>
<organism evidence="1 2">
    <name type="scientific">Leadbetterella byssophila (strain DSM 17132 / JCM 16389 / KACC 11308 / NBRC 106382 / 4M15)</name>
    <dbReference type="NCBI Taxonomy" id="649349"/>
    <lineage>
        <taxon>Bacteria</taxon>
        <taxon>Pseudomonadati</taxon>
        <taxon>Bacteroidota</taxon>
        <taxon>Cytophagia</taxon>
        <taxon>Cytophagales</taxon>
        <taxon>Leadbetterellaceae</taxon>
        <taxon>Leadbetterella</taxon>
    </lineage>
</organism>
<accession>E4RQV4</accession>
<dbReference type="AlphaFoldDB" id="E4RQV4"/>
<dbReference type="Pfam" id="PF14054">
    <property type="entry name" value="DUF4249"/>
    <property type="match status" value="1"/>
</dbReference>
<dbReference type="HOGENOM" id="CLU_079066_0_0_10"/>
<protein>
    <recommendedName>
        <fullName evidence="3">DUF4249 domain-containing protein</fullName>
    </recommendedName>
</protein>
<dbReference type="InterPro" id="IPR025345">
    <property type="entry name" value="DUF4249"/>
</dbReference>
<evidence type="ECO:0000313" key="2">
    <source>
        <dbReference type="Proteomes" id="UP000007435"/>
    </source>
</evidence>
<dbReference type="EMBL" id="CP002305">
    <property type="protein sequence ID" value="ADQ18397.1"/>
    <property type="molecule type" value="Genomic_DNA"/>
</dbReference>
<evidence type="ECO:0000313" key="1">
    <source>
        <dbReference type="EMBL" id="ADQ18397.1"/>
    </source>
</evidence>
<evidence type="ECO:0008006" key="3">
    <source>
        <dbReference type="Google" id="ProtNLM"/>
    </source>
</evidence>
<dbReference type="Proteomes" id="UP000007435">
    <property type="component" value="Chromosome"/>
</dbReference>
<keyword evidence="2" id="KW-1185">Reference proteome</keyword>
<dbReference type="KEGG" id="lby:Lbys_2735"/>
<dbReference type="OrthoDB" id="1117670at2"/>
<name>E4RQV4_LEAB4</name>